<dbReference type="InterPro" id="IPR026961">
    <property type="entry name" value="PGG_dom"/>
</dbReference>
<gene>
    <name evidence="2" type="ORF">Ddye_015650</name>
</gene>
<evidence type="ECO:0000259" key="1">
    <source>
        <dbReference type="Pfam" id="PF13962"/>
    </source>
</evidence>
<name>A0AAD9U586_9ROSI</name>
<reference evidence="2" key="1">
    <citation type="journal article" date="2023" name="Plant J.">
        <title>Genome sequences and population genomics provide insights into the demographic history, inbreeding, and mutation load of two 'living fossil' tree species of Dipteronia.</title>
        <authorList>
            <person name="Feng Y."/>
            <person name="Comes H.P."/>
            <person name="Chen J."/>
            <person name="Zhu S."/>
            <person name="Lu R."/>
            <person name="Zhang X."/>
            <person name="Li P."/>
            <person name="Qiu J."/>
            <person name="Olsen K.M."/>
            <person name="Qiu Y."/>
        </authorList>
    </citation>
    <scope>NUCLEOTIDE SEQUENCE</scope>
    <source>
        <strain evidence="2">KIB01</strain>
    </source>
</reference>
<dbReference type="AlphaFoldDB" id="A0AAD9U586"/>
<accession>A0AAD9U586</accession>
<evidence type="ECO:0000313" key="2">
    <source>
        <dbReference type="EMBL" id="KAK2648161.1"/>
    </source>
</evidence>
<keyword evidence="3" id="KW-1185">Reference proteome</keyword>
<evidence type="ECO:0000313" key="3">
    <source>
        <dbReference type="Proteomes" id="UP001280121"/>
    </source>
</evidence>
<comment type="caution">
    <text evidence="2">The sequence shown here is derived from an EMBL/GenBank/DDBJ whole genome shotgun (WGS) entry which is preliminary data.</text>
</comment>
<protein>
    <recommendedName>
        <fullName evidence="1">PGG domain-containing protein</fullName>
    </recommendedName>
</protein>
<sequence length="133" mass="15032">MAIATYQTGLSTPGGVLRDDGTHRGKAILASDKFSFIMFMFFNSVGFCISLEHYHNTHNQLSFVLETLNGHDCNDLYLQYFQARNFTLWNSPKHLQGSGFPNAYINIHYISSDNKMVQKTVIGLFAVCMLPDN</sequence>
<dbReference type="Pfam" id="PF13962">
    <property type="entry name" value="PGG"/>
    <property type="match status" value="1"/>
</dbReference>
<organism evidence="2 3">
    <name type="scientific">Dipteronia dyeriana</name>
    <dbReference type="NCBI Taxonomy" id="168575"/>
    <lineage>
        <taxon>Eukaryota</taxon>
        <taxon>Viridiplantae</taxon>
        <taxon>Streptophyta</taxon>
        <taxon>Embryophyta</taxon>
        <taxon>Tracheophyta</taxon>
        <taxon>Spermatophyta</taxon>
        <taxon>Magnoliopsida</taxon>
        <taxon>eudicotyledons</taxon>
        <taxon>Gunneridae</taxon>
        <taxon>Pentapetalae</taxon>
        <taxon>rosids</taxon>
        <taxon>malvids</taxon>
        <taxon>Sapindales</taxon>
        <taxon>Sapindaceae</taxon>
        <taxon>Hippocastanoideae</taxon>
        <taxon>Acereae</taxon>
        <taxon>Dipteronia</taxon>
    </lineage>
</organism>
<dbReference type="EMBL" id="JANJYI010000005">
    <property type="protein sequence ID" value="KAK2648161.1"/>
    <property type="molecule type" value="Genomic_DNA"/>
</dbReference>
<dbReference type="Proteomes" id="UP001280121">
    <property type="component" value="Unassembled WGS sequence"/>
</dbReference>
<feature type="domain" description="PGG" evidence="1">
    <location>
        <begin position="4"/>
        <end position="51"/>
    </location>
</feature>
<proteinExistence type="predicted"/>